<keyword evidence="3" id="KW-0804">Transcription</keyword>
<dbReference type="GO" id="GO:0043565">
    <property type="term" value="F:sequence-specific DNA binding"/>
    <property type="evidence" value="ECO:0007669"/>
    <property type="project" value="InterPro"/>
</dbReference>
<dbReference type="Gene3D" id="1.10.10.60">
    <property type="entry name" value="Homeodomain-like"/>
    <property type="match status" value="1"/>
</dbReference>
<evidence type="ECO:0000259" key="4">
    <source>
        <dbReference type="PROSITE" id="PS01124"/>
    </source>
</evidence>
<keyword evidence="6" id="KW-1185">Reference proteome</keyword>
<dbReference type="Gene3D" id="2.60.120.10">
    <property type="entry name" value="Jelly Rolls"/>
    <property type="match status" value="1"/>
</dbReference>
<dbReference type="PRINTS" id="PR00032">
    <property type="entry name" value="HTHARAC"/>
</dbReference>
<evidence type="ECO:0000256" key="3">
    <source>
        <dbReference type="ARBA" id="ARBA00023163"/>
    </source>
</evidence>
<feature type="domain" description="HTH araC/xylS-type" evidence="4">
    <location>
        <begin position="202"/>
        <end position="300"/>
    </location>
</feature>
<comment type="caution">
    <text evidence="5">The sequence shown here is derived from an EMBL/GenBank/DDBJ whole genome shotgun (WGS) entry which is preliminary data.</text>
</comment>
<dbReference type="InterPro" id="IPR020449">
    <property type="entry name" value="Tscrpt_reg_AraC-type_HTH"/>
</dbReference>
<dbReference type="Pfam" id="PF12833">
    <property type="entry name" value="HTH_18"/>
    <property type="match status" value="1"/>
</dbReference>
<dbReference type="SUPFAM" id="SSF46689">
    <property type="entry name" value="Homeodomain-like"/>
    <property type="match status" value="1"/>
</dbReference>
<accession>A0A4U6D2L7</accession>
<dbReference type="SUPFAM" id="SSF51182">
    <property type="entry name" value="RmlC-like cupins"/>
    <property type="match status" value="1"/>
</dbReference>
<proteinExistence type="predicted"/>
<dbReference type="RefSeq" id="WP_137342074.1">
    <property type="nucleotide sequence ID" value="NZ_SZVO01000010.1"/>
</dbReference>
<evidence type="ECO:0000256" key="1">
    <source>
        <dbReference type="ARBA" id="ARBA00023015"/>
    </source>
</evidence>
<keyword evidence="2" id="KW-0238">DNA-binding</keyword>
<dbReference type="AlphaFoldDB" id="A0A4U6D2L7"/>
<organism evidence="5 6">
    <name type="scientific">Dyadobacter frigoris</name>
    <dbReference type="NCBI Taxonomy" id="2576211"/>
    <lineage>
        <taxon>Bacteria</taxon>
        <taxon>Pseudomonadati</taxon>
        <taxon>Bacteroidota</taxon>
        <taxon>Cytophagia</taxon>
        <taxon>Cytophagales</taxon>
        <taxon>Spirosomataceae</taxon>
        <taxon>Dyadobacter</taxon>
    </lineage>
</organism>
<dbReference type="SMART" id="SM00342">
    <property type="entry name" value="HTH_ARAC"/>
    <property type="match status" value="1"/>
</dbReference>
<dbReference type="GO" id="GO:0003700">
    <property type="term" value="F:DNA-binding transcription factor activity"/>
    <property type="evidence" value="ECO:0007669"/>
    <property type="project" value="InterPro"/>
</dbReference>
<dbReference type="PANTHER" id="PTHR43280">
    <property type="entry name" value="ARAC-FAMILY TRANSCRIPTIONAL REGULATOR"/>
    <property type="match status" value="1"/>
</dbReference>
<dbReference type="InterPro" id="IPR018060">
    <property type="entry name" value="HTH_AraC"/>
</dbReference>
<dbReference type="PANTHER" id="PTHR43280:SF32">
    <property type="entry name" value="TRANSCRIPTIONAL REGULATORY PROTEIN"/>
    <property type="match status" value="1"/>
</dbReference>
<keyword evidence="1" id="KW-0805">Transcription regulation</keyword>
<evidence type="ECO:0000313" key="6">
    <source>
        <dbReference type="Proteomes" id="UP000304900"/>
    </source>
</evidence>
<protein>
    <submittedName>
        <fullName evidence="5">AraC family transcriptional regulator</fullName>
    </submittedName>
</protein>
<dbReference type="Proteomes" id="UP000304900">
    <property type="component" value="Unassembled WGS sequence"/>
</dbReference>
<dbReference type="InterPro" id="IPR014710">
    <property type="entry name" value="RmlC-like_jellyroll"/>
</dbReference>
<dbReference type="OrthoDB" id="9793451at2"/>
<reference evidence="5 6" key="1">
    <citation type="submission" date="2019-05" db="EMBL/GenBank/DDBJ databases">
        <title>Dyadobacter AR-3-8 sp. nov., isolated from arctic soil.</title>
        <authorList>
            <person name="Chaudhary D.K."/>
        </authorList>
    </citation>
    <scope>NUCLEOTIDE SEQUENCE [LARGE SCALE GENOMIC DNA]</scope>
    <source>
        <strain evidence="5 6">AR-3-8</strain>
    </source>
</reference>
<dbReference type="InterPro" id="IPR011051">
    <property type="entry name" value="RmlC_Cupin_sf"/>
</dbReference>
<dbReference type="PROSITE" id="PS01124">
    <property type="entry name" value="HTH_ARAC_FAMILY_2"/>
    <property type="match status" value="1"/>
</dbReference>
<evidence type="ECO:0000313" key="5">
    <source>
        <dbReference type="EMBL" id="TKT90311.1"/>
    </source>
</evidence>
<gene>
    <name evidence="5" type="ORF">FDK13_21475</name>
</gene>
<dbReference type="InterPro" id="IPR009057">
    <property type="entry name" value="Homeodomain-like_sf"/>
</dbReference>
<sequence length="304" mass="34584">MSGLGKIKLYDAKSFTKKFMPSDKLKDIVRVEEHKFFITRIEEMYQLVTHHVPASRSTIHSVLYLTEGEAEMKIGSEVYKIKKDEMLFVPAGQVFSFQTGDVNKGYICGMHNDMLIGKFGKTDPLKEFEFLRVWGNPMVSFDAGTSEFIHHILKRLLLEYVQNGLSNQDIFQSYLLAMFCEVKNAYQPLASTGKASSVSIANKFKELVFSNIKNKHLVSDYAFLLNISPNHLNKTVKAVTSKSPTKWIDEAIIAEAKVLLCQSDLPIGEVAQEVGFEDQSYFTRLFKKYEGVTPSDFRKMIEIS</sequence>
<evidence type="ECO:0000256" key="2">
    <source>
        <dbReference type="ARBA" id="ARBA00023125"/>
    </source>
</evidence>
<name>A0A4U6D2L7_9BACT</name>
<dbReference type="EMBL" id="SZVO01000010">
    <property type="protein sequence ID" value="TKT90311.1"/>
    <property type="molecule type" value="Genomic_DNA"/>
</dbReference>